<dbReference type="PROSITE" id="PS50043">
    <property type="entry name" value="HTH_LUXR_2"/>
    <property type="match status" value="1"/>
</dbReference>
<dbReference type="InterPro" id="IPR011006">
    <property type="entry name" value="CheY-like_superfamily"/>
</dbReference>
<dbReference type="InterPro" id="IPR000792">
    <property type="entry name" value="Tscrpt_reg_LuxR_C"/>
</dbReference>
<dbReference type="Proteomes" id="UP001157069">
    <property type="component" value="Unassembled WGS sequence"/>
</dbReference>
<keyword evidence="2 6" id="KW-0238">DNA-binding</keyword>
<dbReference type="CDD" id="cd06170">
    <property type="entry name" value="LuxR_C_like"/>
    <property type="match status" value="1"/>
</dbReference>
<evidence type="ECO:0000256" key="3">
    <source>
        <dbReference type="PROSITE-ProRule" id="PRU00169"/>
    </source>
</evidence>
<dbReference type="GO" id="GO:0003677">
    <property type="term" value="F:DNA binding"/>
    <property type="evidence" value="ECO:0007669"/>
    <property type="project" value="UniProtKB-KW"/>
</dbReference>
<accession>A0ABQ6JSE4</accession>
<dbReference type="EMBL" id="BSVA01000001">
    <property type="protein sequence ID" value="GMA91243.1"/>
    <property type="molecule type" value="Genomic_DNA"/>
</dbReference>
<feature type="modified residue" description="4-aspartylphosphate" evidence="3">
    <location>
        <position position="60"/>
    </location>
</feature>
<name>A0ABQ6JSE4_9MICO</name>
<dbReference type="SMART" id="SM00421">
    <property type="entry name" value="HTH_LUXR"/>
    <property type="match status" value="1"/>
</dbReference>
<evidence type="ECO:0000313" key="7">
    <source>
        <dbReference type="Proteomes" id="UP001157069"/>
    </source>
</evidence>
<dbReference type="InterPro" id="IPR016032">
    <property type="entry name" value="Sig_transdc_resp-reg_C-effctor"/>
</dbReference>
<sequence>MTTDSASIRVVVVDDHPLFRIGIISLLETLEGVEVVGSAGTADEAVEVVLETSPAVVLMDLDLASGSSGIDATRRINRERPDIGVLVLTMLGDDESLFAAVRAGARGYLLKTAAPGEVQRAIHAVAAGDMLLGADVARRAVSYLTEAKRTGGNPFPELTEREREVLDLVARGQDNPTIARTLVLTNKTVRNYVYGISTKLGATDRSALIVMAREAGVGMDSPA</sequence>
<dbReference type="SUPFAM" id="SSF46894">
    <property type="entry name" value="C-terminal effector domain of the bipartite response regulators"/>
    <property type="match status" value="1"/>
</dbReference>
<proteinExistence type="predicted"/>
<dbReference type="SMART" id="SM00448">
    <property type="entry name" value="REC"/>
    <property type="match status" value="1"/>
</dbReference>
<evidence type="ECO:0000256" key="2">
    <source>
        <dbReference type="ARBA" id="ARBA00023125"/>
    </source>
</evidence>
<dbReference type="RefSeq" id="WP_284299494.1">
    <property type="nucleotide sequence ID" value="NZ_BSVA01000001.1"/>
</dbReference>
<evidence type="ECO:0000256" key="1">
    <source>
        <dbReference type="ARBA" id="ARBA00022553"/>
    </source>
</evidence>
<protein>
    <submittedName>
        <fullName evidence="6">DNA-binding response regulator</fullName>
    </submittedName>
</protein>
<dbReference type="InterPro" id="IPR001789">
    <property type="entry name" value="Sig_transdc_resp-reg_receiver"/>
</dbReference>
<feature type="domain" description="HTH luxR-type" evidence="4">
    <location>
        <begin position="151"/>
        <end position="216"/>
    </location>
</feature>
<dbReference type="SUPFAM" id="SSF52172">
    <property type="entry name" value="CheY-like"/>
    <property type="match status" value="1"/>
</dbReference>
<evidence type="ECO:0000259" key="5">
    <source>
        <dbReference type="PROSITE" id="PS50110"/>
    </source>
</evidence>
<dbReference type="PANTHER" id="PTHR43214">
    <property type="entry name" value="TWO-COMPONENT RESPONSE REGULATOR"/>
    <property type="match status" value="1"/>
</dbReference>
<dbReference type="PANTHER" id="PTHR43214:SF43">
    <property type="entry name" value="TWO-COMPONENT RESPONSE REGULATOR"/>
    <property type="match status" value="1"/>
</dbReference>
<dbReference type="CDD" id="cd17535">
    <property type="entry name" value="REC_NarL-like"/>
    <property type="match status" value="1"/>
</dbReference>
<feature type="domain" description="Response regulatory" evidence="5">
    <location>
        <begin position="9"/>
        <end position="126"/>
    </location>
</feature>
<dbReference type="InterPro" id="IPR039420">
    <property type="entry name" value="WalR-like"/>
</dbReference>
<dbReference type="Pfam" id="PF00196">
    <property type="entry name" value="GerE"/>
    <property type="match status" value="1"/>
</dbReference>
<dbReference type="PROSITE" id="PS50110">
    <property type="entry name" value="RESPONSE_REGULATORY"/>
    <property type="match status" value="1"/>
</dbReference>
<dbReference type="InterPro" id="IPR058245">
    <property type="entry name" value="NreC/VraR/RcsB-like_REC"/>
</dbReference>
<evidence type="ECO:0000313" key="6">
    <source>
        <dbReference type="EMBL" id="GMA91243.1"/>
    </source>
</evidence>
<evidence type="ECO:0000259" key="4">
    <source>
        <dbReference type="PROSITE" id="PS50043"/>
    </source>
</evidence>
<dbReference type="PRINTS" id="PR00038">
    <property type="entry name" value="HTHLUXR"/>
</dbReference>
<keyword evidence="1 3" id="KW-0597">Phosphoprotein</keyword>
<gene>
    <name evidence="6" type="ORF">GCM10025869_17720</name>
</gene>
<dbReference type="Pfam" id="PF00072">
    <property type="entry name" value="Response_reg"/>
    <property type="match status" value="1"/>
</dbReference>
<organism evidence="6 7">
    <name type="scientific">Homoserinibacter gongjuensis</name>
    <dbReference type="NCBI Taxonomy" id="1162968"/>
    <lineage>
        <taxon>Bacteria</taxon>
        <taxon>Bacillati</taxon>
        <taxon>Actinomycetota</taxon>
        <taxon>Actinomycetes</taxon>
        <taxon>Micrococcales</taxon>
        <taxon>Microbacteriaceae</taxon>
        <taxon>Homoserinibacter</taxon>
    </lineage>
</organism>
<keyword evidence="7" id="KW-1185">Reference proteome</keyword>
<comment type="caution">
    <text evidence="6">The sequence shown here is derived from an EMBL/GenBank/DDBJ whole genome shotgun (WGS) entry which is preliminary data.</text>
</comment>
<reference evidence="7" key="1">
    <citation type="journal article" date="2019" name="Int. J. Syst. Evol. Microbiol.">
        <title>The Global Catalogue of Microorganisms (GCM) 10K type strain sequencing project: providing services to taxonomists for standard genome sequencing and annotation.</title>
        <authorList>
            <consortium name="The Broad Institute Genomics Platform"/>
            <consortium name="The Broad Institute Genome Sequencing Center for Infectious Disease"/>
            <person name="Wu L."/>
            <person name="Ma J."/>
        </authorList>
    </citation>
    <scope>NUCLEOTIDE SEQUENCE [LARGE SCALE GENOMIC DNA]</scope>
    <source>
        <strain evidence="7">NBRC 108755</strain>
    </source>
</reference>
<dbReference type="Gene3D" id="3.40.50.2300">
    <property type="match status" value="1"/>
</dbReference>